<reference evidence="4 5" key="1">
    <citation type="submission" date="2019-10" db="EMBL/GenBank/DDBJ databases">
        <title>Streptomyces smaragdinus sp. nov. and Streptomyces fabii sp. nov., isolated from the gut of fungus growing-termite Macrotermes natalensis.</title>
        <authorList>
            <person name="Schwitalla J."/>
            <person name="Benndorf R."/>
            <person name="Martin K."/>
            <person name="De Beer W."/>
            <person name="Kaster A.-K."/>
            <person name="Vollmers J."/>
            <person name="Poulsen M."/>
            <person name="Beemelmanns C."/>
        </authorList>
    </citation>
    <scope>NUCLEOTIDE SEQUENCE [LARGE SCALE GENOMIC DNA]</scope>
    <source>
        <strain evidence="4 5">RB5</strain>
    </source>
</reference>
<feature type="coiled-coil region" evidence="1">
    <location>
        <begin position="162"/>
        <end position="237"/>
    </location>
</feature>
<dbReference type="AlphaFoldDB" id="A0A7K0CTV9"/>
<organism evidence="4 5">
    <name type="scientific">Streptomyces smaragdinus</name>
    <dbReference type="NCBI Taxonomy" id="2585196"/>
    <lineage>
        <taxon>Bacteria</taxon>
        <taxon>Bacillati</taxon>
        <taxon>Actinomycetota</taxon>
        <taxon>Actinomycetes</taxon>
        <taxon>Kitasatosporales</taxon>
        <taxon>Streptomycetaceae</taxon>
        <taxon>Streptomyces</taxon>
    </lineage>
</organism>
<sequence>MASHRPGSAPTYDDYAYDGESYNGDDSFAADADTWAREEWAPGQDDPRPSRGRRRAPKPSRGSMARSGAVLGVGVIAAVGASSMAQAQDKPPVAISLPEPVSDVAAGISDNLPDAGSLPGVGGLLGDDEAPEPTTHTSTPFTQASMTTDEDEAPVDSGEALRARILEQAEQQQAEAEAAELAALEQAAAEKAAAEAEKAKADALAEQKRIEEEARKKAEAEAAAKAEAERLAKLAASYLNPLASYTITSTFGQAGDMWASGYHTGLDFAAPTGTPIRNIHTGTITSAGWNGSYGYQIIVTLDDGTELWYNHCSSILITSGKVTTGDVIGRVGATGNVTGPHLHLEVHLPDGTNTDPMPWLRNHGITV</sequence>
<dbReference type="FunFam" id="2.70.70.10:FF:000013">
    <property type="entry name" value="Peptidase family M23"/>
    <property type="match status" value="1"/>
</dbReference>
<protein>
    <recommendedName>
        <fullName evidence="3">M23ase beta-sheet core domain-containing protein</fullName>
    </recommendedName>
</protein>
<evidence type="ECO:0000259" key="3">
    <source>
        <dbReference type="Pfam" id="PF01551"/>
    </source>
</evidence>
<evidence type="ECO:0000256" key="1">
    <source>
        <dbReference type="SAM" id="Coils"/>
    </source>
</evidence>
<dbReference type="PANTHER" id="PTHR21666">
    <property type="entry name" value="PEPTIDASE-RELATED"/>
    <property type="match status" value="1"/>
</dbReference>
<proteinExistence type="predicted"/>
<evidence type="ECO:0000313" key="5">
    <source>
        <dbReference type="Proteomes" id="UP000466345"/>
    </source>
</evidence>
<comment type="caution">
    <text evidence="4">The sequence shown here is derived from an EMBL/GenBank/DDBJ whole genome shotgun (WGS) entry which is preliminary data.</text>
</comment>
<dbReference type="InterPro" id="IPR011055">
    <property type="entry name" value="Dup_hybrid_motif"/>
</dbReference>
<dbReference type="RefSeq" id="WP_323379039.1">
    <property type="nucleotide sequence ID" value="NZ_WEGJ01000080.1"/>
</dbReference>
<dbReference type="InterPro" id="IPR016047">
    <property type="entry name" value="M23ase_b-sheet_dom"/>
</dbReference>
<feature type="compositionally biased region" description="Basic and acidic residues" evidence="2">
    <location>
        <begin position="34"/>
        <end position="49"/>
    </location>
</feature>
<keyword evidence="1" id="KW-0175">Coiled coil</keyword>
<evidence type="ECO:0000313" key="4">
    <source>
        <dbReference type="EMBL" id="MQY16868.1"/>
    </source>
</evidence>
<dbReference type="Gene3D" id="2.70.70.10">
    <property type="entry name" value="Glucose Permease (Domain IIA)"/>
    <property type="match status" value="1"/>
</dbReference>
<dbReference type="GO" id="GO:0004222">
    <property type="term" value="F:metalloendopeptidase activity"/>
    <property type="evidence" value="ECO:0007669"/>
    <property type="project" value="TreeGrafter"/>
</dbReference>
<gene>
    <name evidence="4" type="ORF">SRB5_70710</name>
</gene>
<feature type="compositionally biased region" description="Polar residues" evidence="2">
    <location>
        <begin position="134"/>
        <end position="147"/>
    </location>
</feature>
<dbReference type="EMBL" id="WEGJ01000080">
    <property type="protein sequence ID" value="MQY16868.1"/>
    <property type="molecule type" value="Genomic_DNA"/>
</dbReference>
<dbReference type="SUPFAM" id="SSF51261">
    <property type="entry name" value="Duplicated hybrid motif"/>
    <property type="match status" value="1"/>
</dbReference>
<name>A0A7K0CTV9_9ACTN</name>
<dbReference type="Pfam" id="PF01551">
    <property type="entry name" value="Peptidase_M23"/>
    <property type="match status" value="1"/>
</dbReference>
<dbReference type="CDD" id="cd12797">
    <property type="entry name" value="M23_peptidase"/>
    <property type="match status" value="1"/>
</dbReference>
<feature type="domain" description="M23ase beta-sheet core" evidence="3">
    <location>
        <begin position="262"/>
        <end position="356"/>
    </location>
</feature>
<keyword evidence="5" id="KW-1185">Reference proteome</keyword>
<dbReference type="InterPro" id="IPR050570">
    <property type="entry name" value="Cell_wall_metabolism_enzyme"/>
</dbReference>
<dbReference type="Proteomes" id="UP000466345">
    <property type="component" value="Unassembled WGS sequence"/>
</dbReference>
<accession>A0A7K0CTV9</accession>
<feature type="region of interest" description="Disordered" evidence="2">
    <location>
        <begin position="1"/>
        <end position="69"/>
    </location>
</feature>
<dbReference type="PANTHER" id="PTHR21666:SF270">
    <property type="entry name" value="MUREIN HYDROLASE ACTIVATOR ENVC"/>
    <property type="match status" value="1"/>
</dbReference>
<evidence type="ECO:0000256" key="2">
    <source>
        <dbReference type="SAM" id="MobiDB-lite"/>
    </source>
</evidence>
<feature type="region of interest" description="Disordered" evidence="2">
    <location>
        <begin position="106"/>
        <end position="157"/>
    </location>
</feature>